<evidence type="ECO:0008006" key="4">
    <source>
        <dbReference type="Google" id="ProtNLM"/>
    </source>
</evidence>
<protein>
    <recommendedName>
        <fullName evidence="4">AbiEi antitoxin C-terminal domain-containing protein</fullName>
    </recommendedName>
</protein>
<dbReference type="RefSeq" id="WP_053841315.1">
    <property type="nucleotide sequence ID" value="NZ_CP076250.1"/>
</dbReference>
<feature type="region of interest" description="Disordered" evidence="1">
    <location>
        <begin position="137"/>
        <end position="163"/>
    </location>
</feature>
<proteinExistence type="predicted"/>
<reference evidence="2 3" key="1">
    <citation type="submission" date="2015-07" db="EMBL/GenBank/DDBJ databases">
        <authorList>
            <person name="Noorani M."/>
        </authorList>
    </citation>
    <scope>NUCLEOTIDE SEQUENCE [LARGE SCALE GENOMIC DNA]</scope>
    <source>
        <strain evidence="2">LMG728</strain>
    </source>
</reference>
<evidence type="ECO:0000256" key="1">
    <source>
        <dbReference type="SAM" id="MobiDB-lite"/>
    </source>
</evidence>
<accession>A0A0K3A3J1</accession>
<evidence type="ECO:0000313" key="3">
    <source>
        <dbReference type="Proteomes" id="UP000041247"/>
    </source>
</evidence>
<gene>
    <name evidence="2" type="ORF">XTPLMG728_2461</name>
</gene>
<evidence type="ECO:0000313" key="2">
    <source>
        <dbReference type="EMBL" id="CTP90125.1"/>
    </source>
</evidence>
<organism evidence="2 3">
    <name type="scientific">Xanthomonas graminis pv. poae</name>
    <dbReference type="NCBI Taxonomy" id="227946"/>
    <lineage>
        <taxon>Bacteria</taxon>
        <taxon>Pseudomonadati</taxon>
        <taxon>Pseudomonadota</taxon>
        <taxon>Gammaproteobacteria</taxon>
        <taxon>Lysobacterales</taxon>
        <taxon>Lysobacteraceae</taxon>
        <taxon>Xanthomonas</taxon>
        <taxon>Xanthomonas translucens group</taxon>
        <taxon>Xanthomonas graminis</taxon>
    </lineage>
</organism>
<sequence>MATINTAKAQGVQAVTALIDAFHQRLAASTQSLASSRCLSHADLFALVLQARDACDSPVLRRYSGIRLIELLQDAAVVQPIPLTPAPAKKTVRLYAIGSNPIATIPPAELLQAHVPSGILCYFTAIDLHALSTQPAPHHHIARTAAPKQKTAPSQETPSSDSPLPLGVAEFLVEGVTCYLTRRDSSNLLGTQRRRLNPYCVATVTTLEQTLLDCLHRPHSCGGPSVVFEAWETGLKRTTTEKLLALARRIGDSTLLRRAGYMIEHYGSDTTALPEMKRLTEDFFAADTTPTLLPGIPYEHIDATWGLRTP</sequence>
<dbReference type="EMBL" id="CXOK01000076">
    <property type="protein sequence ID" value="CTP90125.1"/>
    <property type="molecule type" value="Genomic_DNA"/>
</dbReference>
<feature type="compositionally biased region" description="Polar residues" evidence="1">
    <location>
        <begin position="151"/>
        <end position="162"/>
    </location>
</feature>
<name>A0A0K3A3J1_9XANT</name>
<dbReference type="AlphaFoldDB" id="A0A0K3A3J1"/>
<dbReference type="Proteomes" id="UP000041247">
    <property type="component" value="Unassembled WGS sequence"/>
</dbReference>